<dbReference type="OrthoDB" id="189688at2759"/>
<evidence type="ECO:0000256" key="13">
    <source>
        <dbReference type="SAM" id="Phobius"/>
    </source>
</evidence>
<dbReference type="AlphaFoldDB" id="A0A1Y2CZV2"/>
<comment type="function">
    <text evidence="1">Required for ciliogenesis.</text>
</comment>
<evidence type="ECO:0000256" key="8">
    <source>
        <dbReference type="ARBA" id="ARBA00022989"/>
    </source>
</evidence>
<evidence type="ECO:0000256" key="4">
    <source>
        <dbReference type="ARBA" id="ARBA00010572"/>
    </source>
</evidence>
<dbReference type="Proteomes" id="UP000193642">
    <property type="component" value="Unassembled WGS sequence"/>
</dbReference>
<dbReference type="EMBL" id="MCGO01000003">
    <property type="protein sequence ID" value="ORY52530.1"/>
    <property type="molecule type" value="Genomic_DNA"/>
</dbReference>
<dbReference type="PANTHER" id="PTHR13306">
    <property type="entry name" value="TRANSMEMBRANE PROTEIN 138"/>
    <property type="match status" value="1"/>
</dbReference>
<dbReference type="InterPro" id="IPR024133">
    <property type="entry name" value="TM_138"/>
</dbReference>
<organism evidence="14 15">
    <name type="scientific">Rhizoclosmatium globosum</name>
    <dbReference type="NCBI Taxonomy" id="329046"/>
    <lineage>
        <taxon>Eukaryota</taxon>
        <taxon>Fungi</taxon>
        <taxon>Fungi incertae sedis</taxon>
        <taxon>Chytridiomycota</taxon>
        <taxon>Chytridiomycota incertae sedis</taxon>
        <taxon>Chytridiomycetes</taxon>
        <taxon>Chytridiales</taxon>
        <taxon>Chytriomycetaceae</taxon>
        <taxon>Rhizoclosmatium</taxon>
    </lineage>
</organism>
<evidence type="ECO:0000256" key="5">
    <source>
        <dbReference type="ARBA" id="ARBA00014515"/>
    </source>
</evidence>
<keyword evidence="8 13" id="KW-1133">Transmembrane helix</keyword>
<evidence type="ECO:0000313" key="14">
    <source>
        <dbReference type="EMBL" id="ORY52530.1"/>
    </source>
</evidence>
<keyword evidence="12" id="KW-0966">Cell projection</keyword>
<keyword evidence="15" id="KW-1185">Reference proteome</keyword>
<evidence type="ECO:0000313" key="15">
    <source>
        <dbReference type="Proteomes" id="UP000193642"/>
    </source>
</evidence>
<protein>
    <recommendedName>
        <fullName evidence="5">Transmembrane protein 138</fullName>
    </recommendedName>
</protein>
<keyword evidence="6 13" id="KW-0812">Transmembrane</keyword>
<evidence type="ECO:0000256" key="10">
    <source>
        <dbReference type="ARBA" id="ARBA00023136"/>
    </source>
</evidence>
<name>A0A1Y2CZV2_9FUNG</name>
<comment type="similarity">
    <text evidence="4">Belongs to the TMEM138 family.</text>
</comment>
<keyword evidence="10 13" id="KW-0472">Membrane</keyword>
<evidence type="ECO:0000256" key="1">
    <source>
        <dbReference type="ARBA" id="ARBA00003709"/>
    </source>
</evidence>
<evidence type="ECO:0000256" key="12">
    <source>
        <dbReference type="ARBA" id="ARBA00023273"/>
    </source>
</evidence>
<dbReference type="GO" id="GO:0005929">
    <property type="term" value="C:cilium"/>
    <property type="evidence" value="ECO:0007669"/>
    <property type="project" value="UniProtKB-SubCell"/>
</dbReference>
<gene>
    <name evidence="14" type="ORF">BCR33DRAFT_711819</name>
</gene>
<evidence type="ECO:0000256" key="9">
    <source>
        <dbReference type="ARBA" id="ARBA00023069"/>
    </source>
</evidence>
<dbReference type="GO" id="GO:0012505">
    <property type="term" value="C:endomembrane system"/>
    <property type="evidence" value="ECO:0007669"/>
    <property type="project" value="UniProtKB-SubCell"/>
</dbReference>
<feature type="transmembrane region" description="Helical" evidence="13">
    <location>
        <begin position="52"/>
        <end position="71"/>
    </location>
</feature>
<feature type="transmembrane region" description="Helical" evidence="13">
    <location>
        <begin position="21"/>
        <end position="40"/>
    </location>
</feature>
<comment type="caution">
    <text evidence="14">The sequence shown here is derived from an EMBL/GenBank/DDBJ whole genome shotgun (WGS) entry which is preliminary data.</text>
</comment>
<evidence type="ECO:0000256" key="11">
    <source>
        <dbReference type="ARBA" id="ARBA00023180"/>
    </source>
</evidence>
<comment type="subcellular location">
    <subcellularLocation>
        <location evidence="3">Cell projection</location>
        <location evidence="3">Cilium</location>
    </subcellularLocation>
    <subcellularLocation>
        <location evidence="2">Endomembrane system</location>
        <topology evidence="2">Multi-pass membrane protein</topology>
    </subcellularLocation>
</comment>
<proteinExistence type="inferred from homology"/>
<accession>A0A1Y2CZV2</accession>
<evidence type="ECO:0000256" key="7">
    <source>
        <dbReference type="ARBA" id="ARBA00022794"/>
    </source>
</evidence>
<evidence type="ECO:0000256" key="6">
    <source>
        <dbReference type="ARBA" id="ARBA00022692"/>
    </source>
</evidence>
<evidence type="ECO:0000256" key="2">
    <source>
        <dbReference type="ARBA" id="ARBA00004127"/>
    </source>
</evidence>
<feature type="transmembrane region" description="Helical" evidence="13">
    <location>
        <begin position="91"/>
        <end position="112"/>
    </location>
</feature>
<dbReference type="GO" id="GO:0030030">
    <property type="term" value="P:cell projection organization"/>
    <property type="evidence" value="ECO:0007669"/>
    <property type="project" value="UniProtKB-KW"/>
</dbReference>
<reference evidence="14 15" key="1">
    <citation type="submission" date="2016-07" db="EMBL/GenBank/DDBJ databases">
        <title>Pervasive Adenine N6-methylation of Active Genes in Fungi.</title>
        <authorList>
            <consortium name="DOE Joint Genome Institute"/>
            <person name="Mondo S.J."/>
            <person name="Dannebaum R.O."/>
            <person name="Kuo R.C."/>
            <person name="Labutti K."/>
            <person name="Haridas S."/>
            <person name="Kuo A."/>
            <person name="Salamov A."/>
            <person name="Ahrendt S.R."/>
            <person name="Lipzen A."/>
            <person name="Sullivan W."/>
            <person name="Andreopoulos W.B."/>
            <person name="Clum A."/>
            <person name="Lindquist E."/>
            <person name="Daum C."/>
            <person name="Ramamoorthy G.K."/>
            <person name="Gryganskyi A."/>
            <person name="Culley D."/>
            <person name="Magnuson J.K."/>
            <person name="James T.Y."/>
            <person name="O'Malley M.A."/>
            <person name="Stajich J.E."/>
            <person name="Spatafora J.W."/>
            <person name="Visel A."/>
            <person name="Grigoriev I.V."/>
        </authorList>
    </citation>
    <scope>NUCLEOTIDE SEQUENCE [LARGE SCALE GENOMIC DNA]</scope>
    <source>
        <strain evidence="14 15">JEL800</strain>
    </source>
</reference>
<keyword evidence="11" id="KW-0325">Glycoprotein</keyword>
<evidence type="ECO:0000256" key="3">
    <source>
        <dbReference type="ARBA" id="ARBA00004138"/>
    </source>
</evidence>
<keyword evidence="7" id="KW-0970">Cilium biogenesis/degradation</keyword>
<keyword evidence="9" id="KW-0969">Cilium</keyword>
<sequence>MSKNQHGPNTGLSNNHSLPMLRMAVIQFFLLHVDLAISIFVDDLRHVRVNFISVYLVQYVLLATNTILLFIRFTHTYPFRAGMVRIMIKDFEAHLVAIAVYHIAFFAARALVNMLPCQNSRCDPWTPTYKGLYIFYRLAAIPQYYAFKLAITKLCQSKYYKDSIWLRQKMRRAAV</sequence>
<dbReference type="Pfam" id="PF14935">
    <property type="entry name" value="TMEM138"/>
    <property type="match status" value="1"/>
</dbReference>
<dbReference type="PANTHER" id="PTHR13306:SF6">
    <property type="entry name" value="TRANSMEMBRANE PROTEIN 138"/>
    <property type="match status" value="1"/>
</dbReference>